<accession>A0A9N8YKM3</accession>
<feature type="compositionally biased region" description="Basic and acidic residues" evidence="5">
    <location>
        <begin position="280"/>
        <end position="297"/>
    </location>
</feature>
<comment type="caution">
    <text evidence="8">The sequence shown here is derived from an EMBL/GenBank/DDBJ whole genome shotgun (WGS) entry which is preliminary data.</text>
</comment>
<gene>
    <name evidence="8" type="ORF">DEBURN_LOCUS790</name>
</gene>
<dbReference type="PANTHER" id="PTHR23502">
    <property type="entry name" value="MAJOR FACILITATOR SUPERFAMILY"/>
    <property type="match status" value="1"/>
</dbReference>
<feature type="transmembrane region" description="Helical" evidence="6">
    <location>
        <begin position="233"/>
        <end position="253"/>
    </location>
</feature>
<dbReference type="AlphaFoldDB" id="A0A9N8YKM3"/>
<keyword evidence="4 6" id="KW-0472">Membrane</keyword>
<feature type="transmembrane region" description="Helical" evidence="6">
    <location>
        <begin position="89"/>
        <end position="113"/>
    </location>
</feature>
<feature type="transmembrane region" description="Helical" evidence="6">
    <location>
        <begin position="465"/>
        <end position="491"/>
    </location>
</feature>
<feature type="transmembrane region" description="Helical" evidence="6">
    <location>
        <begin position="395"/>
        <end position="419"/>
    </location>
</feature>
<feature type="transmembrane region" description="Helical" evidence="6">
    <location>
        <begin position="431"/>
        <end position="453"/>
    </location>
</feature>
<proteinExistence type="predicted"/>
<name>A0A9N8YKM3_9GLOM</name>
<dbReference type="SUPFAM" id="SSF103473">
    <property type="entry name" value="MFS general substrate transporter"/>
    <property type="match status" value="1"/>
</dbReference>
<evidence type="ECO:0000313" key="8">
    <source>
        <dbReference type="EMBL" id="CAG8434895.1"/>
    </source>
</evidence>
<feature type="transmembrane region" description="Helical" evidence="6">
    <location>
        <begin position="145"/>
        <end position="163"/>
    </location>
</feature>
<dbReference type="Pfam" id="PF07690">
    <property type="entry name" value="MFS_1"/>
    <property type="match status" value="1"/>
</dbReference>
<reference evidence="8" key="1">
    <citation type="submission" date="2021-06" db="EMBL/GenBank/DDBJ databases">
        <authorList>
            <person name="Kallberg Y."/>
            <person name="Tangrot J."/>
            <person name="Rosling A."/>
        </authorList>
    </citation>
    <scope>NUCLEOTIDE SEQUENCE</scope>
    <source>
        <strain evidence="8">AZ414A</strain>
    </source>
</reference>
<dbReference type="Gene3D" id="1.20.1250.20">
    <property type="entry name" value="MFS general substrate transporter like domains"/>
    <property type="match status" value="1"/>
</dbReference>
<dbReference type="OrthoDB" id="440553at2759"/>
<evidence type="ECO:0000256" key="3">
    <source>
        <dbReference type="ARBA" id="ARBA00022989"/>
    </source>
</evidence>
<feature type="domain" description="Major facilitator superfamily (MFS) profile" evidence="7">
    <location>
        <begin position="77"/>
        <end position="508"/>
    </location>
</feature>
<feature type="region of interest" description="Disordered" evidence="5">
    <location>
        <begin position="1"/>
        <end position="43"/>
    </location>
</feature>
<keyword evidence="3 6" id="KW-1133">Transmembrane helix</keyword>
<evidence type="ECO:0000256" key="5">
    <source>
        <dbReference type="SAM" id="MobiDB-lite"/>
    </source>
</evidence>
<dbReference type="EMBL" id="CAJVPK010000028">
    <property type="protein sequence ID" value="CAG8434895.1"/>
    <property type="molecule type" value="Genomic_DNA"/>
</dbReference>
<feature type="compositionally biased region" description="Polar residues" evidence="5">
    <location>
        <begin position="7"/>
        <end position="34"/>
    </location>
</feature>
<feature type="transmembrane region" description="Helical" evidence="6">
    <location>
        <begin position="202"/>
        <end position="221"/>
    </location>
</feature>
<evidence type="ECO:0000313" key="9">
    <source>
        <dbReference type="Proteomes" id="UP000789706"/>
    </source>
</evidence>
<feature type="transmembrane region" description="Helical" evidence="6">
    <location>
        <begin position="175"/>
        <end position="196"/>
    </location>
</feature>
<feature type="compositionally biased region" description="Low complexity" evidence="5">
    <location>
        <begin position="266"/>
        <end position="279"/>
    </location>
</feature>
<evidence type="ECO:0000256" key="4">
    <source>
        <dbReference type="ARBA" id="ARBA00023136"/>
    </source>
</evidence>
<dbReference type="PROSITE" id="PS50850">
    <property type="entry name" value="MFS"/>
    <property type="match status" value="1"/>
</dbReference>
<dbReference type="GO" id="GO:0005886">
    <property type="term" value="C:plasma membrane"/>
    <property type="evidence" value="ECO:0007669"/>
    <property type="project" value="TreeGrafter"/>
</dbReference>
<feature type="transmembrane region" description="Helical" evidence="6">
    <location>
        <begin position="318"/>
        <end position="340"/>
    </location>
</feature>
<sequence length="508" mass="57577">MEEKFCTQEQVNENDAPNFERSNNNMYSIDSNESNEFKESNIPEGYNEFKEHDEFKEYNEPNIIEEYNEFKERKRKNFSPEDFSSKKKYFILFIITAAEILAPLVNIIFYPALSDMRKDLNTSEYLINPFFWATYSDTFGTRRKMYLICLPIVIIASAISAIVKNIWILIVMRAFQAIGSSCLLSIGVAVISDLFLPFERGHANGIFFIGYDVGDILGPIIGGFINQYSNWKYINWFIAFYAVLIFSLVIFFVPETFSNLLSELSTTSPESSLDSSSISKQEKEQEKEQEQEEKKQNQSEQQELNNKKYFNPLDPIKLLRYPTVSLTIGHISILAIVMFAQSLVIPKEFPKIYKLSSSSMGFIFLTLGIGRLLGTILVPLTNFALGWIIQAKVHISIPLIFLALGGFGVTFIFPALLTYLIDSNPTQNASIISVSDGISFFSSGIMTIIIPHLEDYLGYGCTFTLLGFLSLAGLGFSVIVYFKVLVFFIALNLKIPSIIVMECLGFVN</sequence>
<protein>
    <submittedName>
        <fullName evidence="8">772_t:CDS:1</fullName>
    </submittedName>
</protein>
<dbReference type="Proteomes" id="UP000789706">
    <property type="component" value="Unassembled WGS sequence"/>
</dbReference>
<evidence type="ECO:0000256" key="1">
    <source>
        <dbReference type="ARBA" id="ARBA00004141"/>
    </source>
</evidence>
<evidence type="ECO:0000259" key="7">
    <source>
        <dbReference type="PROSITE" id="PS50850"/>
    </source>
</evidence>
<keyword evidence="2 6" id="KW-0812">Transmembrane</keyword>
<dbReference type="InterPro" id="IPR020846">
    <property type="entry name" value="MFS_dom"/>
</dbReference>
<feature type="transmembrane region" description="Helical" evidence="6">
    <location>
        <begin position="361"/>
        <end position="389"/>
    </location>
</feature>
<dbReference type="GO" id="GO:0022857">
    <property type="term" value="F:transmembrane transporter activity"/>
    <property type="evidence" value="ECO:0007669"/>
    <property type="project" value="InterPro"/>
</dbReference>
<dbReference type="InterPro" id="IPR036259">
    <property type="entry name" value="MFS_trans_sf"/>
</dbReference>
<keyword evidence="9" id="KW-1185">Reference proteome</keyword>
<feature type="region of interest" description="Disordered" evidence="5">
    <location>
        <begin position="266"/>
        <end position="301"/>
    </location>
</feature>
<comment type="subcellular location">
    <subcellularLocation>
        <location evidence="1">Membrane</location>
        <topology evidence="1">Multi-pass membrane protein</topology>
    </subcellularLocation>
</comment>
<evidence type="ECO:0000256" key="2">
    <source>
        <dbReference type="ARBA" id="ARBA00022692"/>
    </source>
</evidence>
<dbReference type="InterPro" id="IPR011701">
    <property type="entry name" value="MFS"/>
</dbReference>
<dbReference type="PANTHER" id="PTHR23502:SF5">
    <property type="entry name" value="QUINIDINE RESISTANCE PROTEIN 3"/>
    <property type="match status" value="1"/>
</dbReference>
<organism evidence="8 9">
    <name type="scientific">Diversispora eburnea</name>
    <dbReference type="NCBI Taxonomy" id="1213867"/>
    <lineage>
        <taxon>Eukaryota</taxon>
        <taxon>Fungi</taxon>
        <taxon>Fungi incertae sedis</taxon>
        <taxon>Mucoromycota</taxon>
        <taxon>Glomeromycotina</taxon>
        <taxon>Glomeromycetes</taxon>
        <taxon>Diversisporales</taxon>
        <taxon>Diversisporaceae</taxon>
        <taxon>Diversispora</taxon>
    </lineage>
</organism>
<evidence type="ECO:0000256" key="6">
    <source>
        <dbReference type="SAM" id="Phobius"/>
    </source>
</evidence>